<dbReference type="InterPro" id="IPR008928">
    <property type="entry name" value="6-hairpin_glycosidase_sf"/>
</dbReference>
<dbReference type="SUPFAM" id="SSF48208">
    <property type="entry name" value="Six-hairpin glycosidases"/>
    <property type="match status" value="1"/>
</dbReference>
<dbReference type="GO" id="GO:0005975">
    <property type="term" value="P:carbohydrate metabolic process"/>
    <property type="evidence" value="ECO:0007669"/>
    <property type="project" value="InterPro"/>
</dbReference>
<comment type="caution">
    <text evidence="3">The sequence shown here is derived from an EMBL/GenBank/DDBJ whole genome shotgun (WGS) entry which is preliminary data.</text>
</comment>
<dbReference type="GO" id="GO:0015012">
    <property type="term" value="P:heparan sulfate proteoglycan biosynthetic process"/>
    <property type="evidence" value="ECO:0007669"/>
    <property type="project" value="InterPro"/>
</dbReference>
<dbReference type="PANTHER" id="PTHR13174:SF3">
    <property type="entry name" value="D-GLUCURONYL C5-EPIMERASE"/>
    <property type="match status" value="1"/>
</dbReference>
<evidence type="ECO:0000256" key="1">
    <source>
        <dbReference type="SAM" id="MobiDB-lite"/>
    </source>
</evidence>
<dbReference type="RefSeq" id="WP_126352762.1">
    <property type="nucleotide sequence ID" value="NZ_CP086380.1"/>
</dbReference>
<gene>
    <name evidence="3" type="ORF">EJ104_10695</name>
</gene>
<dbReference type="GO" id="GO:0047464">
    <property type="term" value="F:heparosan-N-sulfate-glucuronate 5-epimerase activity"/>
    <property type="evidence" value="ECO:0007669"/>
    <property type="project" value="InterPro"/>
</dbReference>
<dbReference type="Pfam" id="PF06662">
    <property type="entry name" value="C5-epim_C"/>
    <property type="match status" value="1"/>
</dbReference>
<organism evidence="3 4">
    <name type="scientific">Deinococcus radiophilus</name>
    <dbReference type="NCBI Taxonomy" id="32062"/>
    <lineage>
        <taxon>Bacteria</taxon>
        <taxon>Thermotogati</taxon>
        <taxon>Deinococcota</taxon>
        <taxon>Deinococci</taxon>
        <taxon>Deinococcales</taxon>
        <taxon>Deinococcaceae</taxon>
        <taxon>Deinococcus</taxon>
    </lineage>
</organism>
<evidence type="ECO:0000313" key="3">
    <source>
        <dbReference type="EMBL" id="RTR25434.1"/>
    </source>
</evidence>
<protein>
    <recommendedName>
        <fullName evidence="2">D-glucuronyl C5-epimerase C-terminal domain-containing protein</fullName>
    </recommendedName>
</protein>
<dbReference type="PANTHER" id="PTHR13174">
    <property type="entry name" value="D-GLUCURONYL C5-EPIMERASE"/>
    <property type="match status" value="1"/>
</dbReference>
<keyword evidence="4" id="KW-1185">Reference proteome</keyword>
<dbReference type="InterPro" id="IPR039721">
    <property type="entry name" value="C5-epimerase"/>
</dbReference>
<feature type="domain" description="D-glucuronyl C5-epimerase C-terminal" evidence="2">
    <location>
        <begin position="106"/>
        <end position="304"/>
    </location>
</feature>
<sequence>MAEAQAQYHDQKRNPVRNATPGGYTHVGDYLNYGSTVRPRESATVTLDDQGVAMVKYTADPEKPRYNPTTISQFGLGHYGRWLRSSSPDDLRLFLVHADRLLLMQDERGALTYDYPWRYYLTKETFQPGWVSGMGQGQAISVWVRAYTATDDQRYLRAAERAYDFMLTPAERGGPYTDLGGLNPEWSHLPFIQEYISNPSAYTLNGYLFSLLGMYDLSRTAENPVRRLTIARELQRHLDSVEKLLPLYDMGGFTSYDLGHLVSWRQGQAPHVGVGYHAAHIYLLQALREATGDARFKPFEERWIGYVN</sequence>
<dbReference type="Proteomes" id="UP000277766">
    <property type="component" value="Unassembled WGS sequence"/>
</dbReference>
<proteinExistence type="predicted"/>
<dbReference type="OrthoDB" id="1495918at2"/>
<dbReference type="EMBL" id="RXPE01000027">
    <property type="protein sequence ID" value="RTR25434.1"/>
    <property type="molecule type" value="Genomic_DNA"/>
</dbReference>
<feature type="region of interest" description="Disordered" evidence="1">
    <location>
        <begin position="1"/>
        <end position="23"/>
    </location>
</feature>
<reference evidence="3 4" key="1">
    <citation type="submission" date="2018-12" db="EMBL/GenBank/DDBJ databases">
        <title>Deinococcus radiophilus ATCC 27603 genome sequencing and assembly.</title>
        <authorList>
            <person name="Maclea K.S."/>
            <person name="Maynard C.R."/>
        </authorList>
    </citation>
    <scope>NUCLEOTIDE SEQUENCE [LARGE SCALE GENOMIC DNA]</scope>
    <source>
        <strain evidence="3 4">ATCC 27603</strain>
    </source>
</reference>
<accession>A0A431VQM2</accession>
<dbReference type="AlphaFoldDB" id="A0A431VQM2"/>
<name>A0A431VQM2_9DEIO</name>
<evidence type="ECO:0000259" key="2">
    <source>
        <dbReference type="Pfam" id="PF06662"/>
    </source>
</evidence>
<dbReference type="InterPro" id="IPR010598">
    <property type="entry name" value="C5-epim_C"/>
</dbReference>
<evidence type="ECO:0000313" key="4">
    <source>
        <dbReference type="Proteomes" id="UP000277766"/>
    </source>
</evidence>